<organism evidence="2 3">
    <name type="scientific">Parasponia andersonii</name>
    <name type="common">Sponia andersonii</name>
    <dbReference type="NCBI Taxonomy" id="3476"/>
    <lineage>
        <taxon>Eukaryota</taxon>
        <taxon>Viridiplantae</taxon>
        <taxon>Streptophyta</taxon>
        <taxon>Embryophyta</taxon>
        <taxon>Tracheophyta</taxon>
        <taxon>Spermatophyta</taxon>
        <taxon>Magnoliopsida</taxon>
        <taxon>eudicotyledons</taxon>
        <taxon>Gunneridae</taxon>
        <taxon>Pentapetalae</taxon>
        <taxon>rosids</taxon>
        <taxon>fabids</taxon>
        <taxon>Rosales</taxon>
        <taxon>Cannabaceae</taxon>
        <taxon>Parasponia</taxon>
    </lineage>
</organism>
<comment type="caution">
    <text evidence="2">The sequence shown here is derived from an EMBL/GenBank/DDBJ whole genome shotgun (WGS) entry which is preliminary data.</text>
</comment>
<dbReference type="EMBL" id="JXTB01000098">
    <property type="protein sequence ID" value="PON64118.1"/>
    <property type="molecule type" value="Genomic_DNA"/>
</dbReference>
<proteinExistence type="predicted"/>
<evidence type="ECO:0000313" key="2">
    <source>
        <dbReference type="EMBL" id="PON64118.1"/>
    </source>
</evidence>
<feature type="compositionally biased region" description="Low complexity" evidence="1">
    <location>
        <begin position="48"/>
        <end position="59"/>
    </location>
</feature>
<accession>A0A2P5CST6</accession>
<reference evidence="3" key="1">
    <citation type="submission" date="2016-06" db="EMBL/GenBank/DDBJ databases">
        <title>Parallel loss of symbiosis genes in relatives of nitrogen-fixing non-legume Parasponia.</title>
        <authorList>
            <person name="Van Velzen R."/>
            <person name="Holmer R."/>
            <person name="Bu F."/>
            <person name="Rutten L."/>
            <person name="Van Zeijl A."/>
            <person name="Liu W."/>
            <person name="Santuari L."/>
            <person name="Cao Q."/>
            <person name="Sharma T."/>
            <person name="Shen D."/>
            <person name="Roswanjaya Y."/>
            <person name="Wardhani T."/>
            <person name="Kalhor M.S."/>
            <person name="Jansen J."/>
            <person name="Van den Hoogen J."/>
            <person name="Gungor B."/>
            <person name="Hartog M."/>
            <person name="Hontelez J."/>
            <person name="Verver J."/>
            <person name="Yang W.-C."/>
            <person name="Schijlen E."/>
            <person name="Repin R."/>
            <person name="Schilthuizen M."/>
            <person name="Schranz E."/>
            <person name="Heidstra R."/>
            <person name="Miyata K."/>
            <person name="Fedorova E."/>
            <person name="Kohlen W."/>
            <person name="Bisseling T."/>
            <person name="Smit S."/>
            <person name="Geurts R."/>
        </authorList>
    </citation>
    <scope>NUCLEOTIDE SEQUENCE [LARGE SCALE GENOMIC DNA]</scope>
    <source>
        <strain evidence="3">cv. WU1-14</strain>
    </source>
</reference>
<dbReference type="Proteomes" id="UP000237105">
    <property type="component" value="Unassembled WGS sequence"/>
</dbReference>
<evidence type="ECO:0000313" key="3">
    <source>
        <dbReference type="Proteomes" id="UP000237105"/>
    </source>
</evidence>
<feature type="region of interest" description="Disordered" evidence="1">
    <location>
        <begin position="1"/>
        <end position="74"/>
    </location>
</feature>
<dbReference type="AlphaFoldDB" id="A0A2P5CST6"/>
<gene>
    <name evidence="2" type="ORF">PanWU01x14_126400</name>
</gene>
<protein>
    <submittedName>
        <fullName evidence="2">Uncharacterized protein</fullName>
    </submittedName>
</protein>
<sequence length="74" mass="7931">MVVEEEEKGGEEKLERGKESPFSNLHEGPLRHSLWRGDANGNEGEMSRAGAGRLALDLLQPTTRGEGAGGSKNV</sequence>
<evidence type="ECO:0000256" key="1">
    <source>
        <dbReference type="SAM" id="MobiDB-lite"/>
    </source>
</evidence>
<name>A0A2P5CST6_PARAD</name>
<keyword evidence="3" id="KW-1185">Reference proteome</keyword>
<feature type="compositionally biased region" description="Basic and acidic residues" evidence="1">
    <location>
        <begin position="10"/>
        <end position="19"/>
    </location>
</feature>